<comment type="caution">
    <text evidence="2">The sequence shown here is derived from an EMBL/GenBank/DDBJ whole genome shotgun (WGS) entry which is preliminary data.</text>
</comment>
<reference evidence="2 3" key="1">
    <citation type="submission" date="2019-03" db="EMBL/GenBank/DDBJ databases">
        <title>Genomics of glacier-inhabiting Cryobacterium strains.</title>
        <authorList>
            <person name="Liu Q."/>
            <person name="Xin Y.-H."/>
        </authorList>
    </citation>
    <scope>NUCLEOTIDE SEQUENCE [LARGE SCALE GENOMIC DNA]</scope>
    <source>
        <strain evidence="2 3">Sr59</strain>
    </source>
</reference>
<accession>A0A4R9BMK8</accession>
<evidence type="ECO:0000313" key="2">
    <source>
        <dbReference type="EMBL" id="TFD87014.1"/>
    </source>
</evidence>
<dbReference type="InterPro" id="IPR036390">
    <property type="entry name" value="WH_DNA-bd_sf"/>
</dbReference>
<keyword evidence="3" id="KW-1185">Reference proteome</keyword>
<sequence>MMHTSTVDRATQIGSVLESIFTLSRALASPRMTPFGDAVLTRTQLEILFVLAHENEPVAPGRLAATVRVTPGAITQTMDQLREKNLVDQSPSDLDGRVRVWRLTETATAQVAAFEAATVLRTSPWFTSLSPDELATLAALISRVEVA</sequence>
<evidence type="ECO:0000313" key="3">
    <source>
        <dbReference type="Proteomes" id="UP000298468"/>
    </source>
</evidence>
<dbReference type="PANTHER" id="PTHR33164:SF104">
    <property type="entry name" value="TRANSCRIPTIONAL REGULATORY PROTEIN"/>
    <property type="match status" value="1"/>
</dbReference>
<dbReference type="GO" id="GO:0003700">
    <property type="term" value="F:DNA-binding transcription factor activity"/>
    <property type="evidence" value="ECO:0007669"/>
    <property type="project" value="InterPro"/>
</dbReference>
<dbReference type="Proteomes" id="UP000298468">
    <property type="component" value="Unassembled WGS sequence"/>
</dbReference>
<dbReference type="Pfam" id="PF12802">
    <property type="entry name" value="MarR_2"/>
    <property type="match status" value="1"/>
</dbReference>
<gene>
    <name evidence="2" type="ORF">E3T61_14205</name>
</gene>
<dbReference type="AlphaFoldDB" id="A0A4R9BMK8"/>
<dbReference type="SMART" id="SM00347">
    <property type="entry name" value="HTH_MARR"/>
    <property type="match status" value="1"/>
</dbReference>
<protein>
    <submittedName>
        <fullName evidence="2">MarR family transcriptional regulator</fullName>
    </submittedName>
</protein>
<dbReference type="InterPro" id="IPR036388">
    <property type="entry name" value="WH-like_DNA-bd_sf"/>
</dbReference>
<dbReference type="OrthoDB" id="4945381at2"/>
<organism evidence="2 3">
    <name type="scientific">Cryobacterium lactosi</name>
    <dbReference type="NCBI Taxonomy" id="1259202"/>
    <lineage>
        <taxon>Bacteria</taxon>
        <taxon>Bacillati</taxon>
        <taxon>Actinomycetota</taxon>
        <taxon>Actinomycetes</taxon>
        <taxon>Micrococcales</taxon>
        <taxon>Microbacteriaceae</taxon>
        <taxon>Cryobacterium</taxon>
    </lineage>
</organism>
<dbReference type="SUPFAM" id="SSF46785">
    <property type="entry name" value="Winged helix' DNA-binding domain"/>
    <property type="match status" value="1"/>
</dbReference>
<feature type="domain" description="HTH marR-type" evidence="1">
    <location>
        <begin position="13"/>
        <end position="146"/>
    </location>
</feature>
<dbReference type="Gene3D" id="1.10.10.10">
    <property type="entry name" value="Winged helix-like DNA-binding domain superfamily/Winged helix DNA-binding domain"/>
    <property type="match status" value="1"/>
</dbReference>
<dbReference type="InterPro" id="IPR039422">
    <property type="entry name" value="MarR/SlyA-like"/>
</dbReference>
<name>A0A4R9BMK8_9MICO</name>
<dbReference type="GO" id="GO:0006950">
    <property type="term" value="P:response to stress"/>
    <property type="evidence" value="ECO:0007669"/>
    <property type="project" value="TreeGrafter"/>
</dbReference>
<dbReference type="PANTHER" id="PTHR33164">
    <property type="entry name" value="TRANSCRIPTIONAL REGULATOR, MARR FAMILY"/>
    <property type="match status" value="1"/>
</dbReference>
<dbReference type="EMBL" id="SOHM01000031">
    <property type="protein sequence ID" value="TFD87014.1"/>
    <property type="molecule type" value="Genomic_DNA"/>
</dbReference>
<evidence type="ECO:0000259" key="1">
    <source>
        <dbReference type="PROSITE" id="PS50995"/>
    </source>
</evidence>
<proteinExistence type="predicted"/>
<dbReference type="PROSITE" id="PS50995">
    <property type="entry name" value="HTH_MARR_2"/>
    <property type="match status" value="1"/>
</dbReference>
<dbReference type="InterPro" id="IPR000835">
    <property type="entry name" value="HTH_MarR-typ"/>
</dbReference>